<feature type="domain" description="HTH cro/C1-type" evidence="1">
    <location>
        <begin position="18"/>
        <end position="76"/>
    </location>
</feature>
<reference evidence="3" key="1">
    <citation type="journal article" date="2019" name="Int. J. Syst. Evol. Microbiol.">
        <title>The Global Catalogue of Microorganisms (GCM) 10K type strain sequencing project: providing services to taxonomists for standard genome sequencing and annotation.</title>
        <authorList>
            <consortium name="The Broad Institute Genomics Platform"/>
            <consortium name="The Broad Institute Genome Sequencing Center for Infectious Disease"/>
            <person name="Wu L."/>
            <person name="Ma J."/>
        </authorList>
    </citation>
    <scope>NUCLEOTIDE SEQUENCE [LARGE SCALE GENOMIC DNA]</scope>
    <source>
        <strain evidence="3">ZS-22-S1</strain>
    </source>
</reference>
<dbReference type="Gene3D" id="1.10.260.40">
    <property type="entry name" value="lambda repressor-like DNA-binding domains"/>
    <property type="match status" value="1"/>
</dbReference>
<dbReference type="Proteomes" id="UP001595859">
    <property type="component" value="Unassembled WGS sequence"/>
</dbReference>
<evidence type="ECO:0000259" key="1">
    <source>
        <dbReference type="PROSITE" id="PS50943"/>
    </source>
</evidence>
<evidence type="ECO:0000313" key="2">
    <source>
        <dbReference type="EMBL" id="MFC4857226.1"/>
    </source>
</evidence>
<dbReference type="Pfam" id="PF19054">
    <property type="entry name" value="DUF5753"/>
    <property type="match status" value="1"/>
</dbReference>
<gene>
    <name evidence="2" type="ORF">ACFPCV_27335</name>
</gene>
<name>A0ABV9S972_9PSEU</name>
<dbReference type="PROSITE" id="PS50943">
    <property type="entry name" value="HTH_CROC1"/>
    <property type="match status" value="1"/>
</dbReference>
<keyword evidence="3" id="KW-1185">Reference proteome</keyword>
<proteinExistence type="predicted"/>
<dbReference type="Pfam" id="PF13560">
    <property type="entry name" value="HTH_31"/>
    <property type="match status" value="1"/>
</dbReference>
<dbReference type="InterPro" id="IPR043917">
    <property type="entry name" value="DUF5753"/>
</dbReference>
<dbReference type="SMART" id="SM00530">
    <property type="entry name" value="HTH_XRE"/>
    <property type="match status" value="1"/>
</dbReference>
<organism evidence="2 3">
    <name type="scientific">Actinophytocola glycyrrhizae</name>
    <dbReference type="NCBI Taxonomy" id="2044873"/>
    <lineage>
        <taxon>Bacteria</taxon>
        <taxon>Bacillati</taxon>
        <taxon>Actinomycetota</taxon>
        <taxon>Actinomycetes</taxon>
        <taxon>Pseudonocardiales</taxon>
        <taxon>Pseudonocardiaceae</taxon>
    </lineage>
</organism>
<dbReference type="InterPro" id="IPR010982">
    <property type="entry name" value="Lambda_DNA-bd_dom_sf"/>
</dbReference>
<protein>
    <submittedName>
        <fullName evidence="2">Helix-turn-helix domain-containing protein</fullName>
    </submittedName>
</protein>
<dbReference type="SUPFAM" id="SSF47413">
    <property type="entry name" value="lambda repressor-like DNA-binding domains"/>
    <property type="match status" value="1"/>
</dbReference>
<comment type="caution">
    <text evidence="2">The sequence shown here is derived from an EMBL/GenBank/DDBJ whole genome shotgun (WGS) entry which is preliminary data.</text>
</comment>
<dbReference type="EMBL" id="JBHSIS010000017">
    <property type="protein sequence ID" value="MFC4857226.1"/>
    <property type="molecule type" value="Genomic_DNA"/>
</dbReference>
<evidence type="ECO:0000313" key="3">
    <source>
        <dbReference type="Proteomes" id="UP001595859"/>
    </source>
</evidence>
<dbReference type="CDD" id="cd00093">
    <property type="entry name" value="HTH_XRE"/>
    <property type="match status" value="1"/>
</dbReference>
<sequence length="302" mass="33999">MAQVETPITQQRRLRAELKRAREQSGMTQKDVAVLLDWSPSKVIRIETGAAIISTSDLQALLPHYGITDRKRIDELVEVARASRKQAWWDEYRGVYDQQFLTFLGYEASTIRLRSYQALLIPGLLQTSAYTNAILRAYTDDEEAIVRGAQVRGKRQHVLEPGKGPEMFFVLDEAALHRWVGGSEVMREQLLWLEELNKRPNIQIQVVPFTVGAHPGMRGAFTIFEFPFEDEDFALLLEHPDGDVLIQNKPDIASTYVETFFDLEAIATPKGDLSAVLRPILDMFPGAKTASAAKTPATKAQD</sequence>
<dbReference type="InterPro" id="IPR001387">
    <property type="entry name" value="Cro/C1-type_HTH"/>
</dbReference>
<dbReference type="RefSeq" id="WP_378059212.1">
    <property type="nucleotide sequence ID" value="NZ_JBHSIS010000017.1"/>
</dbReference>
<accession>A0ABV9S972</accession>